<comment type="similarity">
    <text evidence="1 8 9">Belongs to the universal ribosomal protein uS3 family.</text>
</comment>
<dbReference type="Gene3D" id="3.30.300.20">
    <property type="match status" value="1"/>
</dbReference>
<accession>A0A1F7HDV0</accession>
<dbReference type="InterPro" id="IPR057258">
    <property type="entry name" value="Ribosomal_uS3"/>
</dbReference>
<dbReference type="Pfam" id="PF00189">
    <property type="entry name" value="Ribosomal_S3_C"/>
    <property type="match status" value="1"/>
</dbReference>
<protein>
    <recommendedName>
        <fullName evidence="7 8">Small ribosomal subunit protein uS3</fullName>
    </recommendedName>
</protein>
<dbReference type="EMBL" id="MFZT01000047">
    <property type="protein sequence ID" value="OGK29467.1"/>
    <property type="molecule type" value="Genomic_DNA"/>
</dbReference>
<dbReference type="FunFam" id="3.30.300.20:FF:000001">
    <property type="entry name" value="30S ribosomal protein S3"/>
    <property type="match status" value="1"/>
</dbReference>
<dbReference type="InterPro" id="IPR036419">
    <property type="entry name" value="Ribosomal_S3_C_sf"/>
</dbReference>
<comment type="subunit">
    <text evidence="8">Part of the 30S ribosomal subunit. Forms a tight complex with proteins S10 and S14.</text>
</comment>
<evidence type="ECO:0000256" key="4">
    <source>
        <dbReference type="ARBA" id="ARBA00022980"/>
    </source>
</evidence>
<dbReference type="NCBIfam" id="TIGR01009">
    <property type="entry name" value="rpsC_bact"/>
    <property type="match status" value="1"/>
</dbReference>
<comment type="caution">
    <text evidence="11">The sequence shown here is derived from an EMBL/GenBank/DDBJ whole genome shotgun (WGS) entry which is preliminary data.</text>
</comment>
<dbReference type="CDD" id="cd02412">
    <property type="entry name" value="KH-II_30S_S3"/>
    <property type="match status" value="1"/>
</dbReference>
<reference evidence="11 12" key="1">
    <citation type="journal article" date="2016" name="Nat. Commun.">
        <title>Thousands of microbial genomes shed light on interconnected biogeochemical processes in an aquifer system.</title>
        <authorList>
            <person name="Anantharaman K."/>
            <person name="Brown C.T."/>
            <person name="Hug L.A."/>
            <person name="Sharon I."/>
            <person name="Castelle C.J."/>
            <person name="Probst A.J."/>
            <person name="Thomas B.C."/>
            <person name="Singh A."/>
            <person name="Wilkins M.J."/>
            <person name="Karaoz U."/>
            <person name="Brodie E.L."/>
            <person name="Williams K.H."/>
            <person name="Hubbard S.S."/>
            <person name="Banfield J.F."/>
        </authorList>
    </citation>
    <scope>NUCLEOTIDE SEQUENCE [LARGE SCALE GENOMIC DNA]</scope>
</reference>
<evidence type="ECO:0000256" key="8">
    <source>
        <dbReference type="HAMAP-Rule" id="MF_01309"/>
    </source>
</evidence>
<name>A0A1F7HDV0_9BACT</name>
<dbReference type="PANTHER" id="PTHR11760:SF19">
    <property type="entry name" value="SMALL RIBOSOMAL SUBUNIT PROTEIN US3C"/>
    <property type="match status" value="1"/>
</dbReference>
<evidence type="ECO:0000256" key="5">
    <source>
        <dbReference type="ARBA" id="ARBA00023274"/>
    </source>
</evidence>
<evidence type="ECO:0000256" key="3">
    <source>
        <dbReference type="ARBA" id="ARBA00022884"/>
    </source>
</evidence>
<evidence type="ECO:0000256" key="9">
    <source>
        <dbReference type="RuleBase" id="RU003624"/>
    </source>
</evidence>
<evidence type="ECO:0000256" key="1">
    <source>
        <dbReference type="ARBA" id="ARBA00010761"/>
    </source>
</evidence>
<dbReference type="Gene3D" id="3.30.1140.32">
    <property type="entry name" value="Ribosomal protein S3, C-terminal domain"/>
    <property type="match status" value="1"/>
</dbReference>
<dbReference type="GO" id="GO:0022627">
    <property type="term" value="C:cytosolic small ribosomal subunit"/>
    <property type="evidence" value="ECO:0007669"/>
    <property type="project" value="TreeGrafter"/>
</dbReference>
<dbReference type="GO" id="GO:0003735">
    <property type="term" value="F:structural constituent of ribosome"/>
    <property type="evidence" value="ECO:0007669"/>
    <property type="project" value="InterPro"/>
</dbReference>
<dbReference type="GO" id="GO:0019843">
    <property type="term" value="F:rRNA binding"/>
    <property type="evidence" value="ECO:0007669"/>
    <property type="project" value="UniProtKB-UniRule"/>
</dbReference>
<comment type="function">
    <text evidence="6 8">Binds the lower part of the 30S subunit head. Binds mRNA in the 70S ribosome, positioning it for translation.</text>
</comment>
<dbReference type="Proteomes" id="UP000178098">
    <property type="component" value="Unassembled WGS sequence"/>
</dbReference>
<organism evidence="11 12">
    <name type="scientific">Candidatus Roizmanbacteria bacterium RIFCSPHIGHO2_02_FULL_43_11</name>
    <dbReference type="NCBI Taxonomy" id="1802043"/>
    <lineage>
        <taxon>Bacteria</taxon>
        <taxon>Candidatus Roizmaniibacteriota</taxon>
    </lineage>
</organism>
<gene>
    <name evidence="8" type="primary">rpsC</name>
    <name evidence="11" type="ORF">A3D08_02065</name>
</gene>
<dbReference type="SUPFAM" id="SSF54814">
    <property type="entry name" value="Prokaryotic type KH domain (KH-domain type II)"/>
    <property type="match status" value="1"/>
</dbReference>
<feature type="domain" description="KH type-2" evidence="10">
    <location>
        <begin position="40"/>
        <end position="116"/>
    </location>
</feature>
<keyword evidence="4 8" id="KW-0689">Ribosomal protein</keyword>
<keyword evidence="5 8" id="KW-0687">Ribonucleoprotein</keyword>
<proteinExistence type="inferred from homology"/>
<dbReference type="SUPFAM" id="SSF54821">
    <property type="entry name" value="Ribosomal protein S3 C-terminal domain"/>
    <property type="match status" value="1"/>
</dbReference>
<dbReference type="PANTHER" id="PTHR11760">
    <property type="entry name" value="30S/40S RIBOSOMAL PROTEIN S3"/>
    <property type="match status" value="1"/>
</dbReference>
<dbReference type="InterPro" id="IPR004044">
    <property type="entry name" value="KH_dom_type_2"/>
</dbReference>
<dbReference type="GO" id="GO:0006412">
    <property type="term" value="P:translation"/>
    <property type="evidence" value="ECO:0007669"/>
    <property type="project" value="UniProtKB-UniRule"/>
</dbReference>
<dbReference type="InterPro" id="IPR018280">
    <property type="entry name" value="Ribosomal_uS3_CS"/>
</dbReference>
<keyword evidence="2 8" id="KW-0699">rRNA-binding</keyword>
<keyword evidence="3 8" id="KW-0694">RNA-binding</keyword>
<evidence type="ECO:0000313" key="11">
    <source>
        <dbReference type="EMBL" id="OGK29467.1"/>
    </source>
</evidence>
<evidence type="ECO:0000256" key="6">
    <source>
        <dbReference type="ARBA" id="ARBA00024998"/>
    </source>
</evidence>
<dbReference type="GO" id="GO:0003729">
    <property type="term" value="F:mRNA binding"/>
    <property type="evidence" value="ECO:0007669"/>
    <property type="project" value="UniProtKB-UniRule"/>
</dbReference>
<evidence type="ECO:0000313" key="12">
    <source>
        <dbReference type="Proteomes" id="UP000178098"/>
    </source>
</evidence>
<dbReference type="PROSITE" id="PS50823">
    <property type="entry name" value="KH_TYPE_2"/>
    <property type="match status" value="1"/>
</dbReference>
<dbReference type="InterPro" id="IPR001351">
    <property type="entry name" value="Ribosomal_uS3_C"/>
</dbReference>
<dbReference type="AlphaFoldDB" id="A0A1F7HDV0"/>
<dbReference type="InterPro" id="IPR009019">
    <property type="entry name" value="KH_sf_prok-type"/>
</dbReference>
<dbReference type="InterPro" id="IPR005704">
    <property type="entry name" value="Ribosomal_uS3_bac-typ"/>
</dbReference>
<dbReference type="HAMAP" id="MF_01309_B">
    <property type="entry name" value="Ribosomal_uS3_B"/>
    <property type="match status" value="1"/>
</dbReference>
<dbReference type="InterPro" id="IPR015946">
    <property type="entry name" value="KH_dom-like_a/b"/>
</dbReference>
<dbReference type="PROSITE" id="PS00548">
    <property type="entry name" value="RIBOSOMAL_S3"/>
    <property type="match status" value="1"/>
</dbReference>
<evidence type="ECO:0000259" key="10">
    <source>
        <dbReference type="PROSITE" id="PS50823"/>
    </source>
</evidence>
<evidence type="ECO:0000256" key="2">
    <source>
        <dbReference type="ARBA" id="ARBA00022730"/>
    </source>
</evidence>
<sequence length="218" mass="24769">MGQKVHPKGFRIGVTKMWDSRWMFPQKRLYKESLLSDINIRKGIFEKFKFAYITQVEIERAINRIVVIIHAVKPGMIIGRGGKGLEDVKKFIIDTLGEKKVKDEKIKIDLKIEPVKKPFLSAYYVAHDIVSKLERNMPHRSLAHHTIDRVIEAGAKGVKIQLSGRIRGATIARREKYAEGTVPTSTLREDVDYAQIPAATKSGYVGVKVWIARKAEGF</sequence>
<evidence type="ECO:0000256" key="7">
    <source>
        <dbReference type="ARBA" id="ARBA00035257"/>
    </source>
</evidence>
<dbReference type="Pfam" id="PF07650">
    <property type="entry name" value="KH_2"/>
    <property type="match status" value="1"/>
</dbReference>